<keyword evidence="1" id="KW-0812">Transmembrane</keyword>
<evidence type="ECO:0000313" key="3">
    <source>
        <dbReference type="Proteomes" id="UP000189935"/>
    </source>
</evidence>
<sequence>MGVSSPKSRAKCLMLRHSAPSLGEWNDPARICTIFRDGKDLVCEGNITVVPGIEPMAFAGLTFLAVASLIAFLGAVFGGMPRSAHS</sequence>
<reference evidence="2 3" key="1">
    <citation type="submission" date="2016-11" db="EMBL/GenBank/DDBJ databases">
        <authorList>
            <person name="Jaros S."/>
            <person name="Januszkiewicz K."/>
            <person name="Wedrychowicz H."/>
        </authorList>
    </citation>
    <scope>NUCLEOTIDE SEQUENCE [LARGE SCALE GENOMIC DNA]</scope>
    <source>
        <strain evidence="2 3">GAS499</strain>
    </source>
</reference>
<dbReference type="EMBL" id="LT670844">
    <property type="protein sequence ID" value="SHJ97639.1"/>
    <property type="molecule type" value="Genomic_DNA"/>
</dbReference>
<keyword evidence="1" id="KW-1133">Transmembrane helix</keyword>
<dbReference type="AlphaFoldDB" id="A0A1M6NPJ0"/>
<dbReference type="Proteomes" id="UP000189935">
    <property type="component" value="Chromosome I"/>
</dbReference>
<name>A0A1M6NPJ0_9BRAD</name>
<evidence type="ECO:0000256" key="1">
    <source>
        <dbReference type="SAM" id="Phobius"/>
    </source>
</evidence>
<accession>A0A1M6NPJ0</accession>
<protein>
    <submittedName>
        <fullName evidence="2">Uncharacterized protein</fullName>
    </submittedName>
</protein>
<evidence type="ECO:0000313" key="2">
    <source>
        <dbReference type="EMBL" id="SHJ97639.1"/>
    </source>
</evidence>
<keyword evidence="1" id="KW-0472">Membrane</keyword>
<feature type="transmembrane region" description="Helical" evidence="1">
    <location>
        <begin position="56"/>
        <end position="77"/>
    </location>
</feature>
<organism evidence="2 3">
    <name type="scientific">Bradyrhizobium lablabi</name>
    <dbReference type="NCBI Taxonomy" id="722472"/>
    <lineage>
        <taxon>Bacteria</taxon>
        <taxon>Pseudomonadati</taxon>
        <taxon>Pseudomonadota</taxon>
        <taxon>Alphaproteobacteria</taxon>
        <taxon>Hyphomicrobiales</taxon>
        <taxon>Nitrobacteraceae</taxon>
        <taxon>Bradyrhizobium</taxon>
    </lineage>
</organism>
<proteinExistence type="predicted"/>
<gene>
    <name evidence="2" type="ORF">SAMN05444159_2065</name>
</gene>